<feature type="transmembrane region" description="Helical" evidence="7">
    <location>
        <begin position="94"/>
        <end position="112"/>
    </location>
</feature>
<dbReference type="InterPro" id="IPR036259">
    <property type="entry name" value="MFS_trans_sf"/>
</dbReference>
<feature type="region of interest" description="Disordered" evidence="6">
    <location>
        <begin position="1"/>
        <end position="28"/>
    </location>
</feature>
<dbReference type="AlphaFoldDB" id="A0A2T2NIK0"/>
<keyword evidence="10" id="KW-1185">Reference proteome</keyword>
<dbReference type="PROSITE" id="PS00216">
    <property type="entry name" value="SUGAR_TRANSPORT_1"/>
    <property type="match status" value="1"/>
</dbReference>
<protein>
    <submittedName>
        <fullName evidence="9">Fungal trichothecene efflux pump</fullName>
    </submittedName>
</protein>
<feature type="transmembrane region" description="Helical" evidence="7">
    <location>
        <begin position="286"/>
        <end position="305"/>
    </location>
</feature>
<keyword evidence="4 7" id="KW-1133">Transmembrane helix</keyword>
<dbReference type="InterPro" id="IPR005829">
    <property type="entry name" value="Sugar_transporter_CS"/>
</dbReference>
<dbReference type="Pfam" id="PF06609">
    <property type="entry name" value="TRI12"/>
    <property type="match status" value="1"/>
</dbReference>
<organism evidence="9 10">
    <name type="scientific">Corynespora cassiicola Philippines</name>
    <dbReference type="NCBI Taxonomy" id="1448308"/>
    <lineage>
        <taxon>Eukaryota</taxon>
        <taxon>Fungi</taxon>
        <taxon>Dikarya</taxon>
        <taxon>Ascomycota</taxon>
        <taxon>Pezizomycotina</taxon>
        <taxon>Dothideomycetes</taxon>
        <taxon>Pleosporomycetidae</taxon>
        <taxon>Pleosporales</taxon>
        <taxon>Corynesporascaceae</taxon>
        <taxon>Corynespora</taxon>
    </lineage>
</organism>
<evidence type="ECO:0000256" key="1">
    <source>
        <dbReference type="ARBA" id="ARBA00004141"/>
    </source>
</evidence>
<evidence type="ECO:0000313" key="10">
    <source>
        <dbReference type="Proteomes" id="UP000240883"/>
    </source>
</evidence>
<dbReference type="GO" id="GO:0005886">
    <property type="term" value="C:plasma membrane"/>
    <property type="evidence" value="ECO:0007669"/>
    <property type="project" value="TreeGrafter"/>
</dbReference>
<keyword evidence="2" id="KW-0813">Transport</keyword>
<name>A0A2T2NIK0_CORCC</name>
<proteinExistence type="predicted"/>
<dbReference type="CDD" id="cd06179">
    <property type="entry name" value="MFS_TRI12_like"/>
    <property type="match status" value="1"/>
</dbReference>
<reference evidence="9 10" key="1">
    <citation type="journal article" date="2018" name="Front. Microbiol.">
        <title>Genome-Wide Analysis of Corynespora cassiicola Leaf Fall Disease Putative Effectors.</title>
        <authorList>
            <person name="Lopez D."/>
            <person name="Ribeiro S."/>
            <person name="Label P."/>
            <person name="Fumanal B."/>
            <person name="Venisse J.S."/>
            <person name="Kohler A."/>
            <person name="de Oliveira R.R."/>
            <person name="Labutti K."/>
            <person name="Lipzen A."/>
            <person name="Lail K."/>
            <person name="Bauer D."/>
            <person name="Ohm R.A."/>
            <person name="Barry K.W."/>
            <person name="Spatafora J."/>
            <person name="Grigoriev I.V."/>
            <person name="Martin F.M."/>
            <person name="Pujade-Renaud V."/>
        </authorList>
    </citation>
    <scope>NUCLEOTIDE SEQUENCE [LARGE SCALE GENOMIC DNA]</scope>
    <source>
        <strain evidence="9 10">Philippines</strain>
    </source>
</reference>
<dbReference type="InterPro" id="IPR010573">
    <property type="entry name" value="MFS_Str1/Tri12-like"/>
</dbReference>
<feature type="compositionally biased region" description="Basic residues" evidence="6">
    <location>
        <begin position="19"/>
        <end position="28"/>
    </location>
</feature>
<dbReference type="InterPro" id="IPR020846">
    <property type="entry name" value="MFS_dom"/>
</dbReference>
<feature type="transmembrane region" description="Helical" evidence="7">
    <location>
        <begin position="254"/>
        <end position="274"/>
    </location>
</feature>
<dbReference type="PROSITE" id="PS50850">
    <property type="entry name" value="MFS"/>
    <property type="match status" value="1"/>
</dbReference>
<feature type="transmembrane region" description="Helical" evidence="7">
    <location>
        <begin position="212"/>
        <end position="233"/>
    </location>
</feature>
<dbReference type="PANTHER" id="PTHR23501">
    <property type="entry name" value="MAJOR FACILITATOR SUPERFAMILY"/>
    <property type="match status" value="1"/>
</dbReference>
<gene>
    <name evidence="9" type="ORF">BS50DRAFT_54124</name>
</gene>
<evidence type="ECO:0000256" key="2">
    <source>
        <dbReference type="ARBA" id="ARBA00022448"/>
    </source>
</evidence>
<evidence type="ECO:0000256" key="4">
    <source>
        <dbReference type="ARBA" id="ARBA00022989"/>
    </source>
</evidence>
<evidence type="ECO:0000256" key="6">
    <source>
        <dbReference type="SAM" id="MobiDB-lite"/>
    </source>
</evidence>
<comment type="subcellular location">
    <subcellularLocation>
        <location evidence="1">Membrane</location>
        <topology evidence="1">Multi-pass membrane protein</topology>
    </subcellularLocation>
</comment>
<accession>A0A2T2NIK0</accession>
<feature type="transmembrane region" description="Helical" evidence="7">
    <location>
        <begin position="363"/>
        <end position="384"/>
    </location>
</feature>
<sequence>MADEKTPQEEVVSNDPSLTHHKSNSSHGLHHDHIAAEALGGHTGDLPQGYFRSAGFIGTVIATCLAQISGYLGWVLPSNTLSLINAAIGPSPNIIWVSISWTAGFAVGFTLVGRLSDIFGRRWFFIMSSVLGLIGNIIGASAQSINMLIATNTINGLAAAGQLSFHIILGELIPNALRGPVNAFVLTTSVPFAVFGPPVARAFYENTELQWRWSYILGVIVNTLAVLLYFFFYHPPTYEMLHVGGKSKIKQLKTLDWVGIALFTAGLCVFLIGMNWGGSAYPWKSGHVLGALFAGFFTLVAFCFWEAYSGLEYPLIPMHLFKNIPYDANVACASLAAVVYYANTVIWPSMVGALFTTDIKETGWLSCAVGGGLLLGQILGGMGVRYLPRMKIQMTVSSVICVAFVAAVAASNASTKNRTTAMLLIGTIGAGYIENLTLSSTAYLWDPADMGLVTGVLGAIRTAISAIATSMYSSILATESAKYIPRYVTPAALGAGLPESSLTALFAGITLGDFSAVPDITPQVIAVVGDAVKQAYSMAFRTVFLCTLPFGALLLIAALLSPNVEEYLTDEVARKLHGNKDKTTTERKEVVDEV</sequence>
<feature type="transmembrane region" description="Helical" evidence="7">
    <location>
        <begin position="54"/>
        <end position="74"/>
    </location>
</feature>
<evidence type="ECO:0000256" key="7">
    <source>
        <dbReference type="SAM" id="Phobius"/>
    </source>
</evidence>
<dbReference type="InterPro" id="IPR053791">
    <property type="entry name" value="MFS_Tri12-like"/>
</dbReference>
<dbReference type="EMBL" id="KZ678137">
    <property type="protein sequence ID" value="PSN65253.1"/>
    <property type="molecule type" value="Genomic_DNA"/>
</dbReference>
<keyword evidence="5 7" id="KW-0472">Membrane</keyword>
<dbReference type="Gene3D" id="1.20.1250.20">
    <property type="entry name" value="MFS general substrate transporter like domains"/>
    <property type="match status" value="1"/>
</dbReference>
<dbReference type="OrthoDB" id="4161376at2759"/>
<keyword evidence="3 7" id="KW-0812">Transmembrane</keyword>
<evidence type="ECO:0000259" key="8">
    <source>
        <dbReference type="PROSITE" id="PS50850"/>
    </source>
</evidence>
<evidence type="ECO:0000313" key="9">
    <source>
        <dbReference type="EMBL" id="PSN65253.1"/>
    </source>
</evidence>
<dbReference type="SUPFAM" id="SSF103473">
    <property type="entry name" value="MFS general substrate transporter"/>
    <property type="match status" value="1"/>
</dbReference>
<feature type="transmembrane region" description="Helical" evidence="7">
    <location>
        <begin position="542"/>
        <end position="560"/>
    </location>
</feature>
<feature type="domain" description="Major facilitator superfamily (MFS) profile" evidence="8">
    <location>
        <begin position="58"/>
        <end position="565"/>
    </location>
</feature>
<dbReference type="GO" id="GO:0022857">
    <property type="term" value="F:transmembrane transporter activity"/>
    <property type="evidence" value="ECO:0007669"/>
    <property type="project" value="InterPro"/>
</dbReference>
<evidence type="ECO:0000256" key="3">
    <source>
        <dbReference type="ARBA" id="ARBA00022692"/>
    </source>
</evidence>
<dbReference type="Proteomes" id="UP000240883">
    <property type="component" value="Unassembled WGS sequence"/>
</dbReference>
<feature type="transmembrane region" description="Helical" evidence="7">
    <location>
        <begin position="452"/>
        <end position="477"/>
    </location>
</feature>
<feature type="transmembrane region" description="Helical" evidence="7">
    <location>
        <begin position="181"/>
        <end position="200"/>
    </location>
</feature>
<feature type="transmembrane region" description="Helical" evidence="7">
    <location>
        <begin position="396"/>
        <end position="414"/>
    </location>
</feature>
<feature type="transmembrane region" description="Helical" evidence="7">
    <location>
        <begin position="124"/>
        <end position="142"/>
    </location>
</feature>
<dbReference type="PANTHER" id="PTHR23501:SF109">
    <property type="entry name" value="MAJOR FACILITATOR SUPERFAMILY (MFS) PROFILE DOMAIN-CONTAINING PROTEIN-RELATED"/>
    <property type="match status" value="1"/>
</dbReference>
<evidence type="ECO:0000256" key="5">
    <source>
        <dbReference type="ARBA" id="ARBA00023136"/>
    </source>
</evidence>